<proteinExistence type="predicted"/>
<accession>A0A2I6J1N6</accession>
<organism evidence="2">
    <name type="scientific">Vaccinia virus</name>
    <name type="common">VACV</name>
    <name type="synonym">Orthopoxvirus vaccinia</name>
    <dbReference type="NCBI Taxonomy" id="10245"/>
    <lineage>
        <taxon>Viruses</taxon>
        <taxon>Varidnaviria</taxon>
        <taxon>Bamfordvirae</taxon>
        <taxon>Nucleocytoviricota</taxon>
        <taxon>Pokkesviricetes</taxon>
        <taxon>Chitovirales</taxon>
        <taxon>Poxviridae</taxon>
        <taxon>Chordopoxvirinae</taxon>
        <taxon>Orthopoxvirus</taxon>
    </lineage>
</organism>
<reference evidence="2" key="1">
    <citation type="journal article" date="2018" name="Emerg. Infect. Dis.">
        <title>Ocular Vaccinia Infection in Dairy Worker, Brazil.</title>
        <authorList>
            <person name="Teixeira Lima M."/>
            <person name="Pereira Oliveira G."/>
            <person name="Bretas de Oliveira D."/>
            <person name="Mesquita Vaz S."/>
            <person name="de Souza Trindade G."/>
            <person name="Santos Abrahao J."/>
            <person name="Geessien Kroon E."/>
        </authorList>
    </citation>
    <scope>NUCLEOTIDE SEQUENCE [LARGE SCALE GENOMIC DNA]</scope>
    <source>
        <strain evidence="2">CEyV1</strain>
    </source>
</reference>
<evidence type="ECO:0000259" key="1">
    <source>
        <dbReference type="Pfam" id="PF09372"/>
    </source>
</evidence>
<dbReference type="Proteomes" id="UP000270450">
    <property type="component" value="Segment"/>
</dbReference>
<dbReference type="InterPro" id="IPR018272">
    <property type="entry name" value="PRANC_domain"/>
</dbReference>
<name>A0A2I6J1N6_VACCV</name>
<evidence type="ECO:0000313" key="2">
    <source>
        <dbReference type="EMBL" id="AUL80356.1"/>
    </source>
</evidence>
<dbReference type="EMBL" id="MG012795">
    <property type="protein sequence ID" value="AUL80356.1"/>
    <property type="molecule type" value="Genomic_DNA"/>
</dbReference>
<feature type="domain" description="PRANC" evidence="1">
    <location>
        <begin position="77"/>
        <end position="167"/>
    </location>
</feature>
<protein>
    <submittedName>
        <fullName evidence="2">Ankyrin-like protein</fullName>
    </submittedName>
</protein>
<dbReference type="Pfam" id="PF09372">
    <property type="entry name" value="PRANC"/>
    <property type="match status" value="1"/>
</dbReference>
<sequence>MEVLLSKRPSLKIMIQSMMAMTKNKQHNADLLKLCIKYTACMTDYDTLIDVQSLQRYKWYILRGFDDIDIMKRCYIKNKTVFQLVFCIRDINTLMRYGKHPSFVKCTNLDVYGSRVRNIIASIRYRQRLISLLSKERDPGDKWSCFPNEIKYKILENFNDSELYTYLMIL</sequence>